<dbReference type="EMBL" id="CP042582">
    <property type="protein sequence ID" value="QEX24813.1"/>
    <property type="molecule type" value="Genomic_DNA"/>
</dbReference>
<evidence type="ECO:0000313" key="2">
    <source>
        <dbReference type="Proteomes" id="UP000325797"/>
    </source>
</evidence>
<organism evidence="1 2">
    <name type="scientific">Hypericibacter adhaerens</name>
    <dbReference type="NCBI Taxonomy" id="2602016"/>
    <lineage>
        <taxon>Bacteria</taxon>
        <taxon>Pseudomonadati</taxon>
        <taxon>Pseudomonadota</taxon>
        <taxon>Alphaproteobacteria</taxon>
        <taxon>Rhodospirillales</taxon>
        <taxon>Dongiaceae</taxon>
        <taxon>Hypericibacter</taxon>
    </lineage>
</organism>
<sequence>MAIIRDDKGNIYNIPDSELTKYLVRSAETPRPATLCLEPVFDAQRGPHDGWAYVKGARPKKIAKKTTIGMKSGGKSR</sequence>
<accession>A0A5J6N7I9</accession>
<protein>
    <submittedName>
        <fullName evidence="1">Uncharacterized protein</fullName>
    </submittedName>
</protein>
<dbReference type="KEGG" id="hadh:FRZ61_47550"/>
<reference evidence="1 2" key="1">
    <citation type="submission" date="2019-08" db="EMBL/GenBank/DDBJ databases">
        <title>Hyperibacter terrae gen. nov., sp. nov. and Hyperibacter viscosus sp. nov., two new members in the family Rhodospirillaceae isolated from the rhizosphere of Hypericum perforatum.</title>
        <authorList>
            <person name="Noviana Z."/>
        </authorList>
    </citation>
    <scope>NUCLEOTIDE SEQUENCE [LARGE SCALE GENOMIC DNA]</scope>
    <source>
        <strain evidence="1 2">R5959</strain>
    </source>
</reference>
<keyword evidence="2" id="KW-1185">Reference proteome</keyword>
<evidence type="ECO:0000313" key="1">
    <source>
        <dbReference type="EMBL" id="QEX24813.1"/>
    </source>
</evidence>
<dbReference type="Proteomes" id="UP000325797">
    <property type="component" value="Chromosome"/>
</dbReference>
<proteinExistence type="predicted"/>
<dbReference type="AlphaFoldDB" id="A0A5J6N7I9"/>
<name>A0A5J6N7I9_9PROT</name>
<gene>
    <name evidence="1" type="ORF">FRZ61_47550</name>
</gene>